<evidence type="ECO:0000256" key="2">
    <source>
        <dbReference type="SAM" id="SignalP"/>
    </source>
</evidence>
<reference evidence="4" key="1">
    <citation type="journal article" date="2019" name="Int. J. Syst. Evol. Microbiol.">
        <title>The Global Catalogue of Microorganisms (GCM) 10K type strain sequencing project: providing services to taxonomists for standard genome sequencing and annotation.</title>
        <authorList>
            <consortium name="The Broad Institute Genomics Platform"/>
            <consortium name="The Broad Institute Genome Sequencing Center for Infectious Disease"/>
            <person name="Wu L."/>
            <person name="Ma J."/>
        </authorList>
    </citation>
    <scope>NUCLEOTIDE SEQUENCE [LARGE SCALE GENOMIC DNA]</scope>
    <source>
        <strain evidence="4">CGMCC 4.7198</strain>
    </source>
</reference>
<name>A0ABW2VC60_9ACTN</name>
<feature type="chain" id="PRO_5047226332" evidence="2">
    <location>
        <begin position="31"/>
        <end position="138"/>
    </location>
</feature>
<feature type="region of interest" description="Disordered" evidence="1">
    <location>
        <begin position="28"/>
        <end position="66"/>
    </location>
</feature>
<evidence type="ECO:0000313" key="3">
    <source>
        <dbReference type="EMBL" id="MFD0281255.1"/>
    </source>
</evidence>
<evidence type="ECO:0000313" key="4">
    <source>
        <dbReference type="Proteomes" id="UP001596957"/>
    </source>
</evidence>
<organism evidence="3 4">
    <name type="scientific">Streptomyces lutosisoli</name>
    <dbReference type="NCBI Taxonomy" id="2665721"/>
    <lineage>
        <taxon>Bacteria</taxon>
        <taxon>Bacillati</taxon>
        <taxon>Actinomycetota</taxon>
        <taxon>Actinomycetes</taxon>
        <taxon>Kitasatosporales</taxon>
        <taxon>Streptomycetaceae</taxon>
        <taxon>Streptomyces</taxon>
    </lineage>
</organism>
<comment type="caution">
    <text evidence="3">The sequence shown here is derived from an EMBL/GenBank/DDBJ whole genome shotgun (WGS) entry which is preliminary data.</text>
</comment>
<dbReference type="Proteomes" id="UP001596957">
    <property type="component" value="Unassembled WGS sequence"/>
</dbReference>
<feature type="signal peptide" evidence="2">
    <location>
        <begin position="1"/>
        <end position="30"/>
    </location>
</feature>
<keyword evidence="4" id="KW-1185">Reference proteome</keyword>
<sequence length="138" mass="14844">MSLRSTYTRLGIALAAGSLVALTGATPALADDERDPGNSDSRGTDNGFGDERGDGRDNDNDSTVRGRVDVNGGLALRSAPHRGSRLVRVARNGEIVRIYCKAWGESVGGDSLWYLLTDGTWAWAPARFIETFGSPRWC</sequence>
<protein>
    <submittedName>
        <fullName evidence="3">SH3 domain-containing protein</fullName>
    </submittedName>
</protein>
<feature type="compositionally biased region" description="Basic and acidic residues" evidence="1">
    <location>
        <begin position="49"/>
        <end position="66"/>
    </location>
</feature>
<proteinExistence type="predicted"/>
<accession>A0ABW2VC60</accession>
<keyword evidence="2" id="KW-0732">Signal</keyword>
<dbReference type="RefSeq" id="WP_381265234.1">
    <property type="nucleotide sequence ID" value="NZ_JBHTBI010000146.1"/>
</dbReference>
<gene>
    <name evidence="3" type="ORF">ACFQZP_06150</name>
</gene>
<dbReference type="EMBL" id="JBHTEC010000001">
    <property type="protein sequence ID" value="MFD0281255.1"/>
    <property type="molecule type" value="Genomic_DNA"/>
</dbReference>
<evidence type="ECO:0000256" key="1">
    <source>
        <dbReference type="SAM" id="MobiDB-lite"/>
    </source>
</evidence>